<dbReference type="SUPFAM" id="SSF53335">
    <property type="entry name" value="S-adenosyl-L-methionine-dependent methyltransferases"/>
    <property type="match status" value="1"/>
</dbReference>
<sequence length="440" mass="48991">MLMTLTTTARPATDLGFLLHKHPQRARAFEVSAGTAHVFYPRADEQECTVALLLEVDPIALGERVSDRPYAASSLLAVALGSVFRTAMNGQCEQRPELAETAIPLRVHIPAVGGAQLVHRLFEPLGWQVAATPLPLDTEFEQWGDSPYVDLRLTGELRVADALSHLYVLLPVLDGSKHYWVDHTEVDKLLRVGAGWLAAHPERELISRRYLAHQSGFVRTALARLAESDEVAPQEWDTPEEDPAKPVPLARSRRQAVLEVLRETGAKRVVELGCGPGALLRDLVRDKQFTELLGVDVSVRALQLARERLPEQVELRQSALTYRDSSLTGYDAAVLMEVIEHVDEERLPALERSVFGSARPATVVVTTPNQEYNARYETLVTGRFRHADHRFEWTRAQFAHWADSVAAQYGYTVSYLPVGEPDPVLGPPTQLAVFTRQEGR</sequence>
<keyword evidence="6" id="KW-0949">S-adenosyl-L-methionine</keyword>
<evidence type="ECO:0000313" key="16">
    <source>
        <dbReference type="Proteomes" id="UP000517916"/>
    </source>
</evidence>
<dbReference type="InterPro" id="IPR029063">
    <property type="entry name" value="SAM-dependent_MTases_sf"/>
</dbReference>
<keyword evidence="8" id="KW-0460">Magnesium</keyword>
<dbReference type="PANTHER" id="PTHR21404">
    <property type="entry name" value="HEN1"/>
    <property type="match status" value="1"/>
</dbReference>
<evidence type="ECO:0000256" key="4">
    <source>
        <dbReference type="ARBA" id="ARBA00022603"/>
    </source>
</evidence>
<evidence type="ECO:0000256" key="8">
    <source>
        <dbReference type="ARBA" id="ARBA00022842"/>
    </source>
</evidence>
<organism evidence="15 16">
    <name type="scientific">Kutzneria viridogrisea</name>
    <dbReference type="NCBI Taxonomy" id="47990"/>
    <lineage>
        <taxon>Bacteria</taxon>
        <taxon>Bacillati</taxon>
        <taxon>Actinomycetota</taxon>
        <taxon>Actinomycetes</taxon>
        <taxon>Pseudonocardiales</taxon>
        <taxon>Pseudonocardiaceae</taxon>
        <taxon>Kutzneria</taxon>
    </lineage>
</organism>
<comment type="caution">
    <text evidence="15">The sequence shown here is derived from an EMBL/GenBank/DDBJ whole genome shotgun (WGS) entry which is preliminary data.</text>
</comment>
<dbReference type="EC" id="2.1.1.386" evidence="11"/>
<comment type="similarity">
    <text evidence="2">Belongs to the methyltransferase superfamily. HEN1 family.</text>
</comment>
<evidence type="ECO:0000256" key="3">
    <source>
        <dbReference type="ARBA" id="ARBA00021330"/>
    </source>
</evidence>
<feature type="domain" description="Methyltransferase type 12" evidence="13">
    <location>
        <begin position="270"/>
        <end position="351"/>
    </location>
</feature>
<keyword evidence="16" id="KW-1185">Reference proteome</keyword>
<name>A0ABR6BSQ4_9PSEU</name>
<dbReference type="InterPro" id="IPR038546">
    <property type="entry name" value="Hen1_N_sf"/>
</dbReference>
<keyword evidence="4" id="KW-0489">Methyltransferase</keyword>
<keyword evidence="5" id="KW-0808">Transferase</keyword>
<dbReference type="CDD" id="cd02440">
    <property type="entry name" value="AdoMet_MTases"/>
    <property type="match status" value="1"/>
</dbReference>
<dbReference type="EMBL" id="JACJID010000006">
    <property type="protein sequence ID" value="MBA8929913.1"/>
    <property type="molecule type" value="Genomic_DNA"/>
</dbReference>
<dbReference type="InterPro" id="IPR024026">
    <property type="entry name" value="3'-RNA_MeTfrase_Hen1_bac"/>
</dbReference>
<evidence type="ECO:0000256" key="7">
    <source>
        <dbReference type="ARBA" id="ARBA00022723"/>
    </source>
</evidence>
<evidence type="ECO:0000256" key="9">
    <source>
        <dbReference type="ARBA" id="ARBA00022884"/>
    </source>
</evidence>
<reference evidence="15 16" key="1">
    <citation type="submission" date="2020-08" db="EMBL/GenBank/DDBJ databases">
        <title>Genomic Encyclopedia of Archaeal and Bacterial Type Strains, Phase II (KMG-II): from individual species to whole genera.</title>
        <authorList>
            <person name="Goeker M."/>
        </authorList>
    </citation>
    <scope>NUCLEOTIDE SEQUENCE [LARGE SCALE GENOMIC DNA]</scope>
    <source>
        <strain evidence="15 16">DSM 43850</strain>
    </source>
</reference>
<accession>A0ABR6BSQ4</accession>
<keyword evidence="10" id="KW-0943">RNA-mediated gene silencing</keyword>
<evidence type="ECO:0000313" key="15">
    <source>
        <dbReference type="EMBL" id="MBA8929913.1"/>
    </source>
</evidence>
<feature type="domain" description="Hen1 N-terminal" evidence="14">
    <location>
        <begin position="1"/>
        <end position="226"/>
    </location>
</feature>
<comment type="cofactor">
    <cofactor evidence="1">
        <name>Mg(2+)</name>
        <dbReference type="ChEBI" id="CHEBI:18420"/>
    </cofactor>
</comment>
<evidence type="ECO:0000259" key="14">
    <source>
        <dbReference type="Pfam" id="PF12623"/>
    </source>
</evidence>
<dbReference type="RefSeq" id="WP_182839636.1">
    <property type="nucleotide sequence ID" value="NZ_BAAABQ010000014.1"/>
</dbReference>
<dbReference type="Gene3D" id="3.30.1610.20">
    <property type="entry name" value="Hen1, N-terminal domain"/>
    <property type="match status" value="1"/>
</dbReference>
<dbReference type="InterPro" id="IPR013217">
    <property type="entry name" value="Methyltransf_12"/>
</dbReference>
<keyword evidence="7" id="KW-0479">Metal-binding</keyword>
<evidence type="ECO:0000256" key="6">
    <source>
        <dbReference type="ARBA" id="ARBA00022691"/>
    </source>
</evidence>
<comment type="catalytic activity">
    <reaction evidence="12">
        <text>small RNA 3'-end nucleotide + S-adenosyl-L-methionine = small RNA 3'-end 2'-O-methylnucleotide + S-adenosyl-L-homocysteine + H(+)</text>
        <dbReference type="Rhea" id="RHEA:37887"/>
        <dbReference type="Rhea" id="RHEA-COMP:10415"/>
        <dbReference type="Rhea" id="RHEA-COMP:10416"/>
        <dbReference type="ChEBI" id="CHEBI:15378"/>
        <dbReference type="ChEBI" id="CHEBI:57856"/>
        <dbReference type="ChEBI" id="CHEBI:59789"/>
        <dbReference type="ChEBI" id="CHEBI:74896"/>
        <dbReference type="ChEBI" id="CHEBI:74898"/>
        <dbReference type="EC" id="2.1.1.386"/>
    </reaction>
</comment>
<dbReference type="PANTHER" id="PTHR21404:SF3">
    <property type="entry name" value="SMALL RNA 2'-O-METHYLTRANSFERASE"/>
    <property type="match status" value="1"/>
</dbReference>
<evidence type="ECO:0000256" key="12">
    <source>
        <dbReference type="ARBA" id="ARBA00048418"/>
    </source>
</evidence>
<evidence type="ECO:0000259" key="13">
    <source>
        <dbReference type="Pfam" id="PF08242"/>
    </source>
</evidence>
<evidence type="ECO:0000256" key="1">
    <source>
        <dbReference type="ARBA" id="ARBA00001946"/>
    </source>
</evidence>
<dbReference type="InterPro" id="IPR024740">
    <property type="entry name" value="Hen1_N"/>
</dbReference>
<evidence type="ECO:0000256" key="5">
    <source>
        <dbReference type="ARBA" id="ARBA00022679"/>
    </source>
</evidence>
<evidence type="ECO:0000256" key="10">
    <source>
        <dbReference type="ARBA" id="ARBA00023158"/>
    </source>
</evidence>
<proteinExistence type="inferred from homology"/>
<dbReference type="Pfam" id="PF08242">
    <property type="entry name" value="Methyltransf_12"/>
    <property type="match status" value="1"/>
</dbReference>
<evidence type="ECO:0000256" key="11">
    <source>
        <dbReference type="ARBA" id="ARBA00035025"/>
    </source>
</evidence>
<dbReference type="InterPro" id="IPR026610">
    <property type="entry name" value="Hen1"/>
</dbReference>
<dbReference type="Proteomes" id="UP000517916">
    <property type="component" value="Unassembled WGS sequence"/>
</dbReference>
<dbReference type="Pfam" id="PF12623">
    <property type="entry name" value="Hen1_L"/>
    <property type="match status" value="1"/>
</dbReference>
<dbReference type="NCBIfam" id="TIGR04074">
    <property type="entry name" value="bacter_Hen1"/>
    <property type="match status" value="1"/>
</dbReference>
<evidence type="ECO:0000256" key="2">
    <source>
        <dbReference type="ARBA" id="ARBA00009026"/>
    </source>
</evidence>
<dbReference type="Gene3D" id="3.40.50.150">
    <property type="entry name" value="Vaccinia Virus protein VP39"/>
    <property type="match status" value="1"/>
</dbReference>
<protein>
    <recommendedName>
        <fullName evidence="3">Small RNA 2'-O-methyltransferase</fullName>
        <ecNumber evidence="11">2.1.1.386</ecNumber>
    </recommendedName>
</protein>
<keyword evidence="9" id="KW-0694">RNA-binding</keyword>
<gene>
    <name evidence="15" type="ORF">BC739_007146</name>
</gene>